<keyword evidence="9" id="KW-1185">Reference proteome</keyword>
<gene>
    <name evidence="8" type="ORF">GBAR_LOCUS15490</name>
</gene>
<evidence type="ECO:0000313" key="9">
    <source>
        <dbReference type="Proteomes" id="UP001174909"/>
    </source>
</evidence>
<proteinExistence type="inferred from homology"/>
<feature type="transmembrane region" description="Helical" evidence="7">
    <location>
        <begin position="93"/>
        <end position="113"/>
    </location>
</feature>
<feature type="region of interest" description="Disordered" evidence="6">
    <location>
        <begin position="34"/>
        <end position="54"/>
    </location>
</feature>
<keyword evidence="4 7" id="KW-1133">Transmembrane helix</keyword>
<organism evidence="8 9">
    <name type="scientific">Geodia barretti</name>
    <name type="common">Barrett's horny sponge</name>
    <dbReference type="NCBI Taxonomy" id="519541"/>
    <lineage>
        <taxon>Eukaryota</taxon>
        <taxon>Metazoa</taxon>
        <taxon>Porifera</taxon>
        <taxon>Demospongiae</taxon>
        <taxon>Heteroscleromorpha</taxon>
        <taxon>Tetractinellida</taxon>
        <taxon>Astrophorina</taxon>
        <taxon>Geodiidae</taxon>
        <taxon>Geodia</taxon>
    </lineage>
</organism>
<evidence type="ECO:0000313" key="8">
    <source>
        <dbReference type="EMBL" id="CAI8027065.1"/>
    </source>
</evidence>
<evidence type="ECO:0000256" key="6">
    <source>
        <dbReference type="SAM" id="MobiDB-lite"/>
    </source>
</evidence>
<name>A0AA35SBI7_GEOBA</name>
<evidence type="ECO:0000256" key="1">
    <source>
        <dbReference type="ARBA" id="ARBA00004167"/>
    </source>
</evidence>
<dbReference type="GO" id="GO:0016020">
    <property type="term" value="C:membrane"/>
    <property type="evidence" value="ECO:0007669"/>
    <property type="project" value="UniProtKB-SubCell"/>
</dbReference>
<comment type="caution">
    <text evidence="8">The sequence shown here is derived from an EMBL/GenBank/DDBJ whole genome shotgun (WGS) entry which is preliminary data.</text>
</comment>
<evidence type="ECO:0000256" key="4">
    <source>
        <dbReference type="ARBA" id="ARBA00022989"/>
    </source>
</evidence>
<evidence type="ECO:0000256" key="3">
    <source>
        <dbReference type="ARBA" id="ARBA00022692"/>
    </source>
</evidence>
<accession>A0AA35SBI7</accession>
<feature type="compositionally biased region" description="Polar residues" evidence="6">
    <location>
        <begin position="34"/>
        <end position="53"/>
    </location>
</feature>
<dbReference type="InterPro" id="IPR009432">
    <property type="entry name" value="DUF1075"/>
</dbReference>
<comment type="similarity">
    <text evidence="2">Belongs to the UPF0389 family.</text>
</comment>
<reference evidence="8" key="1">
    <citation type="submission" date="2023-03" db="EMBL/GenBank/DDBJ databases">
        <authorList>
            <person name="Steffen K."/>
            <person name="Cardenas P."/>
        </authorList>
    </citation>
    <scope>NUCLEOTIDE SEQUENCE</scope>
</reference>
<evidence type="ECO:0000256" key="2">
    <source>
        <dbReference type="ARBA" id="ARBA00007363"/>
    </source>
</evidence>
<sequence>MFDSLALRSMAWMRAVRAATATRGAVCSRCLATNPESEVQSPPRTPSGISTPTPRHVLSPYERFVVRITRSHRGGDIPTTMGPEEMDKVNSRFRIGLMFVMMALTLGVCLRAIQQGKREKKAHSNEMVYARNRNRYK</sequence>
<protein>
    <submittedName>
        <fullName evidence="8">Uncharacterized protein</fullName>
    </submittedName>
</protein>
<dbReference type="Proteomes" id="UP001174909">
    <property type="component" value="Unassembled WGS sequence"/>
</dbReference>
<dbReference type="AlphaFoldDB" id="A0AA35SBI7"/>
<keyword evidence="5 7" id="KW-0472">Membrane</keyword>
<evidence type="ECO:0000256" key="7">
    <source>
        <dbReference type="SAM" id="Phobius"/>
    </source>
</evidence>
<comment type="subcellular location">
    <subcellularLocation>
        <location evidence="1">Membrane</location>
        <topology evidence="1">Single-pass membrane protein</topology>
    </subcellularLocation>
</comment>
<dbReference type="EMBL" id="CASHTH010002256">
    <property type="protein sequence ID" value="CAI8027065.1"/>
    <property type="molecule type" value="Genomic_DNA"/>
</dbReference>
<evidence type="ECO:0000256" key="5">
    <source>
        <dbReference type="ARBA" id="ARBA00023136"/>
    </source>
</evidence>
<dbReference type="Pfam" id="PF06388">
    <property type="entry name" value="DUF1075"/>
    <property type="match status" value="1"/>
</dbReference>
<keyword evidence="3 7" id="KW-0812">Transmembrane</keyword>